<evidence type="ECO:0000313" key="2">
    <source>
        <dbReference type="Proteomes" id="UP000526033"/>
    </source>
</evidence>
<organism evidence="1 2">
    <name type="scientific">candidate division WWE3 bacterium</name>
    <dbReference type="NCBI Taxonomy" id="2053526"/>
    <lineage>
        <taxon>Bacteria</taxon>
        <taxon>Katanobacteria</taxon>
    </lineage>
</organism>
<protein>
    <submittedName>
        <fullName evidence="1">Uncharacterized protein</fullName>
    </submittedName>
</protein>
<gene>
    <name evidence="1" type="ORF">GYA27_04295</name>
</gene>
<name>A0A7X9DL00_UNCKA</name>
<sequence length="249" mass="29613">MEITYLKSLNPIELVEKPTKETIELVAKLVNNPKFKEFIKLLRTAYKFPDNGLDLKPFVGKNFDDLPIEKAETLKLSLNLFAGELITRMNLNPEFLNQLYLLVFFNSFIDLKYFEGLFSDKVDYAVTKKESVCKIMDYKHEVATFIIPYNIKYEEFKRQTRKLWNTMQDEMDEHLSTDPFKIKLHENTELAMKITRLKEEENMTFKQITEKLYSESDGKNEKLSKEEYIKDVYFDYKKLWNSPLDKQSS</sequence>
<proteinExistence type="predicted"/>
<reference evidence="1 2" key="1">
    <citation type="journal article" date="2020" name="Biotechnol. Biofuels">
        <title>New insights from the biogas microbiome by comprehensive genome-resolved metagenomics of nearly 1600 species originating from multiple anaerobic digesters.</title>
        <authorList>
            <person name="Campanaro S."/>
            <person name="Treu L."/>
            <person name="Rodriguez-R L.M."/>
            <person name="Kovalovszki A."/>
            <person name="Ziels R.M."/>
            <person name="Maus I."/>
            <person name="Zhu X."/>
            <person name="Kougias P.G."/>
            <person name="Basile A."/>
            <person name="Luo G."/>
            <person name="Schluter A."/>
            <person name="Konstantinidis K.T."/>
            <person name="Angelidaki I."/>
        </authorList>
    </citation>
    <scope>NUCLEOTIDE SEQUENCE [LARGE SCALE GENOMIC DNA]</scope>
    <source>
        <strain evidence="1">AS27yjCOA_165</strain>
    </source>
</reference>
<comment type="caution">
    <text evidence="1">The sequence shown here is derived from an EMBL/GenBank/DDBJ whole genome shotgun (WGS) entry which is preliminary data.</text>
</comment>
<evidence type="ECO:0000313" key="1">
    <source>
        <dbReference type="EMBL" id="NMB70391.1"/>
    </source>
</evidence>
<dbReference type="EMBL" id="JAAZNL010000055">
    <property type="protein sequence ID" value="NMB70391.1"/>
    <property type="molecule type" value="Genomic_DNA"/>
</dbReference>
<dbReference type="Proteomes" id="UP000526033">
    <property type="component" value="Unassembled WGS sequence"/>
</dbReference>
<accession>A0A7X9DL00</accession>
<dbReference type="AlphaFoldDB" id="A0A7X9DL00"/>